<sequence length="32" mass="3912">MFYYINLSDKCQQTAEKILTKKSLLNMTFYQF</sequence>
<dbReference type="EMBL" id="JBEPMX010000002">
    <property type="protein sequence ID" value="MET3682572.1"/>
    <property type="molecule type" value="Genomic_DNA"/>
</dbReference>
<comment type="caution">
    <text evidence="1">The sequence shown here is derived from an EMBL/GenBank/DDBJ whole genome shotgun (WGS) entry which is preliminary data.</text>
</comment>
<accession>A0ABV2KSM1</accession>
<protein>
    <submittedName>
        <fullName evidence="1">Uncharacterized protein</fullName>
    </submittedName>
</protein>
<keyword evidence="2" id="KW-1185">Reference proteome</keyword>
<organism evidence="1 2">
    <name type="scientific">Alkalibacillus flavidus</name>
    <dbReference type="NCBI Taxonomy" id="546021"/>
    <lineage>
        <taxon>Bacteria</taxon>
        <taxon>Bacillati</taxon>
        <taxon>Bacillota</taxon>
        <taxon>Bacilli</taxon>
        <taxon>Bacillales</taxon>
        <taxon>Bacillaceae</taxon>
        <taxon>Alkalibacillus</taxon>
    </lineage>
</organism>
<proteinExistence type="predicted"/>
<name>A0ABV2KSM1_9BACI</name>
<evidence type="ECO:0000313" key="1">
    <source>
        <dbReference type="EMBL" id="MET3682572.1"/>
    </source>
</evidence>
<dbReference type="Proteomes" id="UP001549167">
    <property type="component" value="Unassembled WGS sequence"/>
</dbReference>
<gene>
    <name evidence="1" type="ORF">ABID56_000653</name>
</gene>
<evidence type="ECO:0000313" key="2">
    <source>
        <dbReference type="Proteomes" id="UP001549167"/>
    </source>
</evidence>
<reference evidence="1 2" key="1">
    <citation type="submission" date="2024-06" db="EMBL/GenBank/DDBJ databases">
        <title>Genomic Encyclopedia of Type Strains, Phase IV (KMG-IV): sequencing the most valuable type-strain genomes for metagenomic binning, comparative biology and taxonomic classification.</title>
        <authorList>
            <person name="Goeker M."/>
        </authorList>
    </citation>
    <scope>NUCLEOTIDE SEQUENCE [LARGE SCALE GENOMIC DNA]</scope>
    <source>
        <strain evidence="1 2">DSM 23520</strain>
    </source>
</reference>